<dbReference type="SUPFAM" id="SSF141571">
    <property type="entry name" value="Pentapeptide repeat-like"/>
    <property type="match status" value="1"/>
</dbReference>
<dbReference type="RefSeq" id="WP_282591921.1">
    <property type="nucleotide sequence ID" value="NZ_JAPAAF010000015.1"/>
</dbReference>
<protein>
    <submittedName>
        <fullName evidence="1">Pentapeptide repeat-containing protein</fullName>
    </submittedName>
</protein>
<dbReference type="AlphaFoldDB" id="A0AA42C782"/>
<dbReference type="Pfam" id="PF13599">
    <property type="entry name" value="Pentapeptide_4"/>
    <property type="match status" value="1"/>
</dbReference>
<name>A0AA42C782_9BACT</name>
<organism evidence="1 2">
    <name type="scientific">Gaoshiqia sediminis</name>
    <dbReference type="NCBI Taxonomy" id="2986998"/>
    <lineage>
        <taxon>Bacteria</taxon>
        <taxon>Pseudomonadati</taxon>
        <taxon>Bacteroidota</taxon>
        <taxon>Bacteroidia</taxon>
        <taxon>Marinilabiliales</taxon>
        <taxon>Prolixibacteraceae</taxon>
        <taxon>Gaoshiqia</taxon>
    </lineage>
</organism>
<keyword evidence="2" id="KW-1185">Reference proteome</keyword>
<reference evidence="1" key="1">
    <citation type="submission" date="2022-10" db="EMBL/GenBank/DDBJ databases">
        <title>Gaoshiqiia sediminis gen. nov., sp. nov., isolated from coastal sediment.</title>
        <authorList>
            <person name="Yu W.X."/>
            <person name="Mu D.S."/>
            <person name="Du J.Z."/>
            <person name="Liang Y.Q."/>
        </authorList>
    </citation>
    <scope>NUCLEOTIDE SEQUENCE</scope>
    <source>
        <strain evidence="1">A06</strain>
    </source>
</reference>
<dbReference type="Proteomes" id="UP001163821">
    <property type="component" value="Unassembled WGS sequence"/>
</dbReference>
<dbReference type="InterPro" id="IPR001646">
    <property type="entry name" value="5peptide_repeat"/>
</dbReference>
<gene>
    <name evidence="1" type="ORF">N2K84_11300</name>
</gene>
<dbReference type="EMBL" id="JAPAAF010000015">
    <property type="protein sequence ID" value="MCW0483319.1"/>
    <property type="molecule type" value="Genomic_DNA"/>
</dbReference>
<evidence type="ECO:0000313" key="1">
    <source>
        <dbReference type="EMBL" id="MCW0483319.1"/>
    </source>
</evidence>
<proteinExistence type="predicted"/>
<accession>A0AA42C782</accession>
<sequence length="297" mass="34579">MKIQLLNDKNKVLYELEQSELFPDYRSVLREAIALNLDLTGLRVESESLDEVTWNGASLTGVSFLNCSMKKNEFQDCTVTGLYLHSCDLSSSKFRKTTLRDFHLADSKSAKVHFSDCQFNNSFILSSSLSDARFYECGFFSSVFNSTGLSGSIFKNCTGDTMRFVHSKQTDEWLKDTFFMNCRLHSCEMDIEDLACIYFWNTNVRDIQLLERERFTEVINDNSQVLYAIDSDVVWWKPYSWKEHENKIFRGTLAEFFDEVHNGFPTTDLYPEMDDTEIEEELLRVCQYLKSWKNPTG</sequence>
<evidence type="ECO:0000313" key="2">
    <source>
        <dbReference type="Proteomes" id="UP001163821"/>
    </source>
</evidence>
<comment type="caution">
    <text evidence="1">The sequence shown here is derived from an EMBL/GenBank/DDBJ whole genome shotgun (WGS) entry which is preliminary data.</text>
</comment>
<dbReference type="Gene3D" id="2.160.20.80">
    <property type="entry name" value="E3 ubiquitin-protein ligase SopA"/>
    <property type="match status" value="2"/>
</dbReference>